<dbReference type="GO" id="GO:0098505">
    <property type="term" value="F:G-rich strand telomeric DNA binding"/>
    <property type="evidence" value="ECO:0007669"/>
    <property type="project" value="TreeGrafter"/>
</dbReference>
<dbReference type="InterPro" id="IPR036507">
    <property type="entry name" value="Telomere_rpt-bd_fac_dimer_sf"/>
</dbReference>
<dbReference type="SUPFAM" id="SSF63600">
    <property type="entry name" value="Telomeric repeat binding factor (TRF) dimerisation domain"/>
    <property type="match status" value="1"/>
</dbReference>
<dbReference type="GO" id="GO:0003720">
    <property type="term" value="F:telomerase activity"/>
    <property type="evidence" value="ECO:0007669"/>
    <property type="project" value="TreeGrafter"/>
</dbReference>
<dbReference type="GO" id="GO:0031848">
    <property type="term" value="P:protection from non-homologous end joining at telomere"/>
    <property type="evidence" value="ECO:0007669"/>
    <property type="project" value="InterPro"/>
</dbReference>
<dbReference type="PANTHER" id="PTHR46833">
    <property type="entry name" value="TELOMERIC REPEAT-BINDING FACTOR 2 TERF2"/>
    <property type="match status" value="1"/>
</dbReference>
<proteinExistence type="predicted"/>
<dbReference type="Proteomes" id="UP000472263">
    <property type="component" value="Chromosome 3"/>
</dbReference>
<dbReference type="Ensembl" id="ENSMMDT00005005243.1">
    <property type="protein sequence ID" value="ENSMMDP00005005101.1"/>
    <property type="gene ID" value="ENSMMDG00005002828.1"/>
</dbReference>
<dbReference type="GO" id="GO:0061820">
    <property type="term" value="P:telomeric D-loop disassembly"/>
    <property type="evidence" value="ECO:0007669"/>
    <property type="project" value="TreeGrafter"/>
</dbReference>
<reference evidence="1" key="3">
    <citation type="submission" date="2025-09" db="UniProtKB">
        <authorList>
            <consortium name="Ensembl"/>
        </authorList>
    </citation>
    <scope>IDENTIFICATION</scope>
</reference>
<evidence type="ECO:0000313" key="1">
    <source>
        <dbReference type="Ensembl" id="ENSMMDP00005005101.1"/>
    </source>
</evidence>
<dbReference type="PANTHER" id="PTHR46833:SF1">
    <property type="entry name" value="TELOMERIC REPEAT-BINDING FACTOR 2"/>
    <property type="match status" value="1"/>
</dbReference>
<protein>
    <submittedName>
        <fullName evidence="1">Uncharacterized protein</fullName>
    </submittedName>
</protein>
<dbReference type="AlphaFoldDB" id="A0A667X885"/>
<dbReference type="GO" id="GO:0070187">
    <property type="term" value="C:shelterin complex"/>
    <property type="evidence" value="ECO:0007669"/>
    <property type="project" value="TreeGrafter"/>
</dbReference>
<accession>A0A667X885</accession>
<name>A0A667X885_9TELE</name>
<sequence length="165" mass="19272">NWRNAQNTPMHNIAGSPTHDESIVNRWIVDYYLFLAIELFKNEQYSDFCGVRDILERVLSRPLESTDLMPTKIRVLQFLSRINDGDKLDWSFESDESVTPLESAMRVLENMSEECSIPQQDLEKVSTSIKDMVRHQYRALASRRPLMSMIWLKSCKQSRSTPFIP</sequence>
<dbReference type="GO" id="GO:0031627">
    <property type="term" value="P:telomeric loop formation"/>
    <property type="evidence" value="ECO:0007669"/>
    <property type="project" value="TreeGrafter"/>
</dbReference>
<reference evidence="1" key="1">
    <citation type="submission" date="2019-06" db="EMBL/GenBank/DDBJ databases">
        <authorList>
            <consortium name="Wellcome Sanger Institute Data Sharing"/>
        </authorList>
    </citation>
    <scope>NUCLEOTIDE SEQUENCE [LARGE SCALE GENOMIC DNA]</scope>
</reference>
<dbReference type="GO" id="GO:1905839">
    <property type="term" value="P:negative regulation of telomeric D-loop disassembly"/>
    <property type="evidence" value="ECO:0007669"/>
    <property type="project" value="TreeGrafter"/>
</dbReference>
<reference evidence="1" key="2">
    <citation type="submission" date="2025-08" db="UniProtKB">
        <authorList>
            <consortium name="Ensembl"/>
        </authorList>
    </citation>
    <scope>IDENTIFICATION</scope>
</reference>
<dbReference type="GO" id="GO:0032208">
    <property type="term" value="P:negative regulation of telomere maintenance via recombination"/>
    <property type="evidence" value="ECO:0007669"/>
    <property type="project" value="TreeGrafter"/>
</dbReference>
<dbReference type="GO" id="GO:0032210">
    <property type="term" value="P:regulation of telomere maintenance via telomerase"/>
    <property type="evidence" value="ECO:0007669"/>
    <property type="project" value="TreeGrafter"/>
</dbReference>
<evidence type="ECO:0000313" key="2">
    <source>
        <dbReference type="Proteomes" id="UP000472263"/>
    </source>
</evidence>
<dbReference type="GO" id="GO:0003691">
    <property type="term" value="F:double-stranded telomeric DNA binding"/>
    <property type="evidence" value="ECO:0007669"/>
    <property type="project" value="TreeGrafter"/>
</dbReference>
<dbReference type="GO" id="GO:0070198">
    <property type="term" value="P:protein localization to chromosome, telomeric region"/>
    <property type="evidence" value="ECO:0007669"/>
    <property type="project" value="TreeGrafter"/>
</dbReference>
<gene>
    <name evidence="1" type="primary">terfa</name>
</gene>
<dbReference type="Gene3D" id="1.25.40.210">
    <property type="entry name" value="Telomere repeat-binding factor, dimerisation domain"/>
    <property type="match status" value="1"/>
</dbReference>
<dbReference type="GeneTree" id="ENSGT00940000158316"/>
<keyword evidence="2" id="KW-1185">Reference proteome</keyword>
<organism evidence="1 2">
    <name type="scientific">Myripristis murdjan</name>
    <name type="common">pinecone soldierfish</name>
    <dbReference type="NCBI Taxonomy" id="586833"/>
    <lineage>
        <taxon>Eukaryota</taxon>
        <taxon>Metazoa</taxon>
        <taxon>Chordata</taxon>
        <taxon>Craniata</taxon>
        <taxon>Vertebrata</taxon>
        <taxon>Euteleostomi</taxon>
        <taxon>Actinopterygii</taxon>
        <taxon>Neopterygii</taxon>
        <taxon>Teleostei</taxon>
        <taxon>Neoteleostei</taxon>
        <taxon>Acanthomorphata</taxon>
        <taxon>Holocentriformes</taxon>
        <taxon>Holocentridae</taxon>
        <taxon>Myripristis</taxon>
    </lineage>
</organism>
<dbReference type="InterPro" id="IPR030657">
    <property type="entry name" value="TERF2"/>
</dbReference>